<evidence type="ECO:0000313" key="12">
    <source>
        <dbReference type="EMBL" id="CDG69201.1"/>
    </source>
</evidence>
<dbReference type="EMBL" id="HAAD01002969">
    <property type="protein sequence ID" value="CDG69201.1"/>
    <property type="molecule type" value="mRNA"/>
</dbReference>
<feature type="domain" description="Protein kinase" evidence="11">
    <location>
        <begin position="1"/>
        <end position="233"/>
    </location>
</feature>
<keyword evidence="9" id="KW-0175">Coiled coil</keyword>
<dbReference type="InterPro" id="IPR011009">
    <property type="entry name" value="Kinase-like_dom_sf"/>
</dbReference>
<dbReference type="PANTHER" id="PTHR47167">
    <property type="entry name" value="SERINE/THREONINE-PROTEIN KINASE TAO1-LIKE PROTEIN"/>
    <property type="match status" value="1"/>
</dbReference>
<dbReference type="SUPFAM" id="SSF56112">
    <property type="entry name" value="Protein kinase-like (PK-like)"/>
    <property type="match status" value="1"/>
</dbReference>
<feature type="coiled-coil region" evidence="9">
    <location>
        <begin position="376"/>
        <end position="491"/>
    </location>
</feature>
<feature type="coiled-coil region" evidence="9">
    <location>
        <begin position="701"/>
        <end position="757"/>
    </location>
</feature>
<dbReference type="InterPro" id="IPR000719">
    <property type="entry name" value="Prot_kinase_dom"/>
</dbReference>
<comment type="catalytic activity">
    <reaction evidence="7">
        <text>L-threonyl-[protein] + ATP = O-phospho-L-threonyl-[protein] + ADP + H(+)</text>
        <dbReference type="Rhea" id="RHEA:46608"/>
        <dbReference type="Rhea" id="RHEA-COMP:11060"/>
        <dbReference type="Rhea" id="RHEA-COMP:11605"/>
        <dbReference type="ChEBI" id="CHEBI:15378"/>
        <dbReference type="ChEBI" id="CHEBI:30013"/>
        <dbReference type="ChEBI" id="CHEBI:30616"/>
        <dbReference type="ChEBI" id="CHEBI:61977"/>
        <dbReference type="ChEBI" id="CHEBI:456216"/>
        <dbReference type="EC" id="2.7.11.1"/>
    </reaction>
</comment>
<organism evidence="12">
    <name type="scientific">Hydra vulgaris</name>
    <name type="common">Hydra</name>
    <name type="synonym">Hydra attenuata</name>
    <dbReference type="NCBI Taxonomy" id="6087"/>
    <lineage>
        <taxon>Eukaryota</taxon>
        <taxon>Metazoa</taxon>
        <taxon>Cnidaria</taxon>
        <taxon>Hydrozoa</taxon>
        <taxon>Hydroidolina</taxon>
        <taxon>Anthoathecata</taxon>
        <taxon>Aplanulata</taxon>
        <taxon>Hydridae</taxon>
        <taxon>Hydra</taxon>
    </lineage>
</organism>
<dbReference type="InterPro" id="IPR051234">
    <property type="entry name" value="TAO_STE20_kinase"/>
</dbReference>
<name>T2MAW5_HYDVU</name>
<dbReference type="FunFam" id="1.10.510.10:FF:000877">
    <property type="entry name" value="TAO kinase 2"/>
    <property type="match status" value="1"/>
</dbReference>
<dbReference type="SMART" id="SM00220">
    <property type="entry name" value="S_TKc"/>
    <property type="match status" value="1"/>
</dbReference>
<keyword evidence="4" id="KW-0547">Nucleotide-binding</keyword>
<keyword evidence="3" id="KW-0808">Transferase</keyword>
<reference evidence="12" key="1">
    <citation type="journal article" date="2013" name="Genome Biol. Evol.">
        <title>Punctuated emergences of genetic and phenotypic innovations in eumetazoan, bilaterian, euteleostome, and hominidae ancestors.</title>
        <authorList>
            <person name="Wenger Y."/>
            <person name="Galliot B."/>
        </authorList>
    </citation>
    <scope>NUCLEOTIDE SEQUENCE</scope>
    <source>
        <tissue evidence="12">Whole animals</tissue>
    </source>
</reference>
<evidence type="ECO:0000256" key="8">
    <source>
        <dbReference type="ARBA" id="ARBA00048679"/>
    </source>
</evidence>
<feature type="non-terminal residue" evidence="12">
    <location>
        <position position="1"/>
    </location>
</feature>
<proteinExistence type="evidence at transcript level"/>
<evidence type="ECO:0000256" key="9">
    <source>
        <dbReference type="SAM" id="Coils"/>
    </source>
</evidence>
<dbReference type="AlphaFoldDB" id="T2MAW5"/>
<dbReference type="PROSITE" id="PS50011">
    <property type="entry name" value="PROTEIN_KINASE_DOM"/>
    <property type="match status" value="1"/>
</dbReference>
<dbReference type="GO" id="GO:0005524">
    <property type="term" value="F:ATP binding"/>
    <property type="evidence" value="ECO:0007669"/>
    <property type="project" value="UniProtKB-KW"/>
</dbReference>
<evidence type="ECO:0000256" key="10">
    <source>
        <dbReference type="SAM" id="MobiDB-lite"/>
    </source>
</evidence>
<evidence type="ECO:0000259" key="11">
    <source>
        <dbReference type="PROSITE" id="PS50011"/>
    </source>
</evidence>
<dbReference type="GO" id="GO:0004674">
    <property type="term" value="F:protein serine/threonine kinase activity"/>
    <property type="evidence" value="ECO:0007669"/>
    <property type="project" value="UniProtKB-KW"/>
</dbReference>
<dbReference type="GO" id="GO:0005737">
    <property type="term" value="C:cytoplasm"/>
    <property type="evidence" value="ECO:0007669"/>
    <property type="project" value="TreeGrafter"/>
</dbReference>
<keyword evidence="2" id="KW-0723">Serine/threonine-protein kinase</keyword>
<dbReference type="Gene3D" id="3.30.200.20">
    <property type="entry name" value="Phosphorylase Kinase, domain 1"/>
    <property type="match status" value="1"/>
</dbReference>
<dbReference type="Gene3D" id="1.10.510.10">
    <property type="entry name" value="Transferase(Phosphotransferase) domain 1"/>
    <property type="match status" value="1"/>
</dbReference>
<feature type="region of interest" description="Disordered" evidence="10">
    <location>
        <begin position="802"/>
        <end position="855"/>
    </location>
</feature>
<dbReference type="EC" id="2.7.11.1" evidence="1"/>
<dbReference type="OrthoDB" id="10016527at2759"/>
<protein>
    <recommendedName>
        <fullName evidence="1">non-specific serine/threonine protein kinase</fullName>
        <ecNumber evidence="1">2.7.11.1</ecNumber>
    </recommendedName>
</protein>
<keyword evidence="6" id="KW-0067">ATP-binding</keyword>
<evidence type="ECO:0000256" key="5">
    <source>
        <dbReference type="ARBA" id="ARBA00022777"/>
    </source>
</evidence>
<comment type="catalytic activity">
    <reaction evidence="8">
        <text>L-seryl-[protein] + ATP = O-phospho-L-seryl-[protein] + ADP + H(+)</text>
        <dbReference type="Rhea" id="RHEA:17989"/>
        <dbReference type="Rhea" id="RHEA-COMP:9863"/>
        <dbReference type="Rhea" id="RHEA-COMP:11604"/>
        <dbReference type="ChEBI" id="CHEBI:15378"/>
        <dbReference type="ChEBI" id="CHEBI:29999"/>
        <dbReference type="ChEBI" id="CHEBI:30616"/>
        <dbReference type="ChEBI" id="CHEBI:83421"/>
        <dbReference type="ChEBI" id="CHEBI:456216"/>
        <dbReference type="EC" id="2.7.11.1"/>
    </reaction>
</comment>
<feature type="coiled-coil region" evidence="9">
    <location>
        <begin position="534"/>
        <end position="564"/>
    </location>
</feature>
<evidence type="ECO:0000256" key="3">
    <source>
        <dbReference type="ARBA" id="ARBA00022679"/>
    </source>
</evidence>
<dbReference type="PANTHER" id="PTHR47167:SF4">
    <property type="entry name" value="SERINE_THREONINE-PROTEIN KINASE TAO"/>
    <property type="match status" value="1"/>
</dbReference>
<evidence type="ECO:0000256" key="7">
    <source>
        <dbReference type="ARBA" id="ARBA00047899"/>
    </source>
</evidence>
<evidence type="ECO:0000256" key="6">
    <source>
        <dbReference type="ARBA" id="ARBA00022840"/>
    </source>
</evidence>
<evidence type="ECO:0000256" key="1">
    <source>
        <dbReference type="ARBA" id="ARBA00012513"/>
    </source>
</evidence>
<keyword evidence="5 12" id="KW-0418">Kinase</keyword>
<accession>T2MAW5</accession>
<dbReference type="Pfam" id="PF00069">
    <property type="entry name" value="Pkinase"/>
    <property type="match status" value="1"/>
</dbReference>
<gene>
    <name evidence="12" type="primary">TAOK1</name>
</gene>
<evidence type="ECO:0000256" key="2">
    <source>
        <dbReference type="ARBA" id="ARBA00022527"/>
    </source>
</evidence>
<feature type="region of interest" description="Disordered" evidence="10">
    <location>
        <begin position="273"/>
        <end position="340"/>
    </location>
</feature>
<feature type="compositionally biased region" description="Polar residues" evidence="10">
    <location>
        <begin position="802"/>
        <end position="850"/>
    </location>
</feature>
<evidence type="ECO:0000256" key="4">
    <source>
        <dbReference type="ARBA" id="ARBA00022741"/>
    </source>
</evidence>
<feature type="compositionally biased region" description="Polar residues" evidence="10">
    <location>
        <begin position="308"/>
        <end position="324"/>
    </location>
</feature>
<sequence length="1036" mass="119982">QTSEAVAIKKMSFSGKNSNEKWQDIVKEVQFFVNLKHENLVKYHGCYIKENTAWLVMEYCIGSASDILEVHKKPLAENECAAICHGTLNGLNHLHQNNRIHRDIKAGNILLSERGVVKLADFGSGSMKVPANSFVGTPYWMSPEVILAMDEGQYDGKVDIWSLGITCIELAERQPPLFKMNAMSALYHIAQNDPPRLTSSECSNEFREFVVKCLAKVPSDRPSAEALLNEPFILRQRPKNTLLNLIERTKSAVAVLNKANYNRIKIMIADSEDGPVEHTSPTKKTDEALWNDSQDGGVDMIDVETKRVSVTSRGSNTSDTSPTASSEDDSNSLSSSADKPVFFTSPVTEKQVDDNRFSTLRPAQFVARQVQEHQGSDAYREQLLVYKRERQQHQKRFLQIEQRQQQVMCEHRKLLEREFENQMHLFDREMEKLKSKHRQILEQSSKESINEEKILMRQLKEKQEEEMCFVMNQLKANYKQAKQNLKKDEQLKRASVTSSQLREQYADQQKIQEQQTAFQHKIMVEEELRKFKKNQILKRQAQQKEMLFEELNKLQAQKDRAHQMLLHHHKCTEELEFSQIKEMHDLRLEQQKMLHATEWDNQMEYNKKAELDLQKKHLLELRQRPKNLKAQEDRVKKQFRETCKIQERQYKLLRKQTLANTPREEHQAVINKFEEDRMRKFADLGSQYEHSISDLLQKQKVRLDEIQLEELNGLRAQLKQEQDMLITYQTRQSTHLKNHMEKELQDLQDRVALRKKLLEERMCEESTRLQDIRQDRLLGLQNKHQNELLEFDGYLRKNSDNSSHLNNVASSGSPSLSRSFNQTSPRNSGRNFTAPTNRLPNSSRESSSKYNGRIKSKNSDCLKRETTFTNYAIPLTSSSQSIQSRFSGRPSLSYTEKLDRAKRLEASELCWENSHETSLILQAAACPICGANPNNFVKVQELKTTESLKPNPITLQHGISPLHAWIQLFENLYLLVDKPKIGGFGSTNNRNTARRIKKLDHFYPPSTTAEDVISGDENLMSTALTDEQLIKEVKNA</sequence>